<dbReference type="InterPro" id="IPR011747">
    <property type="entry name" value="CHP02241"/>
</dbReference>
<dbReference type="Proteomes" id="UP000730482">
    <property type="component" value="Unassembled WGS sequence"/>
</dbReference>
<keyword evidence="2" id="KW-1185">Reference proteome</keyword>
<dbReference type="Pfam" id="PF06841">
    <property type="entry name" value="Phage_T4_gp19"/>
    <property type="match status" value="1"/>
</dbReference>
<sequence length="147" mass="15964">MGLTNGDSAAAHNFALQIDGVQVEYLAEVGALQLEQDVIKHVQNNPQGKPVVRMMPGISQGGTVSVTRGQTQSSSFTNWINESLAGNMGSARKNATIIYMDYMNNPIKRYDLRNAWCCKVETAGTKAGEAQVLTEQVTITFEELVIA</sequence>
<dbReference type="PANTHER" id="PTHR38009">
    <property type="entry name" value="CONSERVED HYPOTHETICAL PHAGE TAIL PROTEIN"/>
    <property type="match status" value="1"/>
</dbReference>
<evidence type="ECO:0000313" key="1">
    <source>
        <dbReference type="EMBL" id="MBS2551589.1"/>
    </source>
</evidence>
<dbReference type="EMBL" id="JAAFYZ010000146">
    <property type="protein sequence ID" value="MBS2551589.1"/>
    <property type="molecule type" value="Genomic_DNA"/>
</dbReference>
<evidence type="ECO:0000313" key="2">
    <source>
        <dbReference type="Proteomes" id="UP000730482"/>
    </source>
</evidence>
<reference evidence="1 2" key="1">
    <citation type="submission" date="2020-02" db="EMBL/GenBank/DDBJ databases">
        <title>Acidophilic actinobacteria isolated from forest soil.</title>
        <authorList>
            <person name="Golinska P."/>
        </authorList>
    </citation>
    <scope>NUCLEOTIDE SEQUENCE [LARGE SCALE GENOMIC DNA]</scope>
    <source>
        <strain evidence="1 2">NL8</strain>
    </source>
</reference>
<organism evidence="1 2">
    <name type="scientific">Catenulispora pinistramenti</name>
    <dbReference type="NCBI Taxonomy" id="2705254"/>
    <lineage>
        <taxon>Bacteria</taxon>
        <taxon>Bacillati</taxon>
        <taxon>Actinomycetota</taxon>
        <taxon>Actinomycetes</taxon>
        <taxon>Catenulisporales</taxon>
        <taxon>Catenulisporaceae</taxon>
        <taxon>Catenulispora</taxon>
    </lineage>
</organism>
<accession>A0ABS5KZV3</accession>
<dbReference type="RefSeq" id="WP_194895726.1">
    <property type="nucleotide sequence ID" value="NZ_JAAFYZ010000146.1"/>
</dbReference>
<proteinExistence type="predicted"/>
<name>A0ABS5KZV3_9ACTN</name>
<gene>
    <name evidence="1" type="ORF">KGQ19_32450</name>
</gene>
<dbReference type="NCBIfam" id="TIGR02241">
    <property type="entry name" value="conserved hypothetical phage tail region protein"/>
    <property type="match status" value="1"/>
</dbReference>
<protein>
    <submittedName>
        <fullName evidence="1">Phage tail protein</fullName>
    </submittedName>
</protein>
<dbReference type="InterPro" id="IPR010667">
    <property type="entry name" value="Phage_T4_Gp19"/>
</dbReference>
<dbReference type="PANTHER" id="PTHR38009:SF1">
    <property type="entry name" value="CONSERVED HYPOTHETICAL PHAGE TAIL PROTEIN"/>
    <property type="match status" value="1"/>
</dbReference>
<comment type="caution">
    <text evidence="1">The sequence shown here is derived from an EMBL/GenBank/DDBJ whole genome shotgun (WGS) entry which is preliminary data.</text>
</comment>